<dbReference type="Proteomes" id="UP001444625">
    <property type="component" value="Unassembled WGS sequence"/>
</dbReference>
<dbReference type="Gene3D" id="1.10.357.10">
    <property type="entry name" value="Tetracycline Repressor, domain 2"/>
    <property type="match status" value="1"/>
</dbReference>
<keyword evidence="2 3" id="KW-0238">DNA-binding</keyword>
<sequence>MDGFQRRREIKMKQILEGALSLFLKHGVQKVSVAEIAKEANVSQVTIYNYFENKHKLTNEVISYYIEESWLEAEELIDSDLPFPEKIKQVIYRNTKVANNIHEDFYQYLMKEYTTNNSDINKFYADRVIPRLAEFFSIGKEQGYIDPTISNEAIMFYLQMFSEYISKEEVSQQSHHLSEELTKLFFYGITGKKVE</sequence>
<keyword evidence="6" id="KW-1185">Reference proteome</keyword>
<dbReference type="InterPro" id="IPR001647">
    <property type="entry name" value="HTH_TetR"/>
</dbReference>
<dbReference type="PANTHER" id="PTHR43479">
    <property type="entry name" value="ACREF/ENVCD OPERON REPRESSOR-RELATED"/>
    <property type="match status" value="1"/>
</dbReference>
<dbReference type="InterPro" id="IPR050624">
    <property type="entry name" value="HTH-type_Tx_Regulator"/>
</dbReference>
<protein>
    <submittedName>
        <fullName evidence="5">TetR/AcrR family transcriptional regulator</fullName>
    </submittedName>
</protein>
<organism evidence="5 6">
    <name type="scientific">Ornithinibacillus xuwenensis</name>
    <dbReference type="NCBI Taxonomy" id="3144668"/>
    <lineage>
        <taxon>Bacteria</taxon>
        <taxon>Bacillati</taxon>
        <taxon>Bacillota</taxon>
        <taxon>Bacilli</taxon>
        <taxon>Bacillales</taxon>
        <taxon>Bacillaceae</taxon>
        <taxon>Ornithinibacillus</taxon>
    </lineage>
</organism>
<dbReference type="Pfam" id="PF00440">
    <property type="entry name" value="TetR_N"/>
    <property type="match status" value="1"/>
</dbReference>
<evidence type="ECO:0000313" key="6">
    <source>
        <dbReference type="Proteomes" id="UP001444625"/>
    </source>
</evidence>
<evidence type="ECO:0000259" key="4">
    <source>
        <dbReference type="PROSITE" id="PS50977"/>
    </source>
</evidence>
<reference evidence="5 6" key="1">
    <citation type="submission" date="2024-05" db="EMBL/GenBank/DDBJ databases">
        <authorList>
            <person name="Haq I."/>
            <person name="Ullah Z."/>
            <person name="Ahmad R."/>
            <person name="Li M."/>
            <person name="Tong Y."/>
        </authorList>
    </citation>
    <scope>NUCLEOTIDE SEQUENCE [LARGE SCALE GENOMIC DNA]</scope>
    <source>
        <strain evidence="5 6">16A2E</strain>
    </source>
</reference>
<proteinExistence type="predicted"/>
<feature type="domain" description="HTH tetR-type" evidence="4">
    <location>
        <begin position="9"/>
        <end position="69"/>
    </location>
</feature>
<dbReference type="PRINTS" id="PR00455">
    <property type="entry name" value="HTHTETR"/>
</dbReference>
<dbReference type="PANTHER" id="PTHR43479:SF21">
    <property type="entry name" value="TRANSCRIPTIONAL REGULATOR, TETR FAMILY"/>
    <property type="match status" value="1"/>
</dbReference>
<keyword evidence="1" id="KW-0678">Repressor</keyword>
<dbReference type="PROSITE" id="PS50977">
    <property type="entry name" value="HTH_TETR_2"/>
    <property type="match status" value="1"/>
</dbReference>
<dbReference type="SUPFAM" id="SSF46689">
    <property type="entry name" value="Homeodomain-like"/>
    <property type="match status" value="1"/>
</dbReference>
<comment type="caution">
    <text evidence="5">The sequence shown here is derived from an EMBL/GenBank/DDBJ whole genome shotgun (WGS) entry which is preliminary data.</text>
</comment>
<evidence type="ECO:0000256" key="3">
    <source>
        <dbReference type="PROSITE-ProRule" id="PRU00335"/>
    </source>
</evidence>
<accession>A0ABU9XLK7</accession>
<feature type="DNA-binding region" description="H-T-H motif" evidence="3">
    <location>
        <begin position="32"/>
        <end position="51"/>
    </location>
</feature>
<name>A0ABU9XLK7_9BACI</name>
<dbReference type="RefSeq" id="WP_345826421.1">
    <property type="nucleotide sequence ID" value="NZ_JBDIML010000008.1"/>
</dbReference>
<gene>
    <name evidence="5" type="ORF">ABC228_17265</name>
</gene>
<evidence type="ECO:0000256" key="1">
    <source>
        <dbReference type="ARBA" id="ARBA00022491"/>
    </source>
</evidence>
<evidence type="ECO:0000313" key="5">
    <source>
        <dbReference type="EMBL" id="MEN2768925.1"/>
    </source>
</evidence>
<evidence type="ECO:0000256" key="2">
    <source>
        <dbReference type="ARBA" id="ARBA00023125"/>
    </source>
</evidence>
<dbReference type="InterPro" id="IPR009057">
    <property type="entry name" value="Homeodomain-like_sf"/>
</dbReference>
<dbReference type="EMBL" id="JBDIML010000008">
    <property type="protein sequence ID" value="MEN2768925.1"/>
    <property type="molecule type" value="Genomic_DNA"/>
</dbReference>